<dbReference type="OrthoDB" id="9780765at2"/>
<dbReference type="AlphaFoldDB" id="A0A098G8D2"/>
<dbReference type="HOGENOM" id="CLU_090563_0_0_6"/>
<proteinExistence type="predicted"/>
<keyword evidence="2" id="KW-1185">Reference proteome</keyword>
<protein>
    <submittedName>
        <fullName evidence="1">Uncharacterized protein</fullName>
    </submittedName>
</protein>
<dbReference type="Proteomes" id="UP000032430">
    <property type="component" value="Chromosome I"/>
</dbReference>
<organism evidence="1 2">
    <name type="scientific">Legionella fallonii LLAP-10</name>
    <dbReference type="NCBI Taxonomy" id="1212491"/>
    <lineage>
        <taxon>Bacteria</taxon>
        <taxon>Pseudomonadati</taxon>
        <taxon>Pseudomonadota</taxon>
        <taxon>Gammaproteobacteria</taxon>
        <taxon>Legionellales</taxon>
        <taxon>Legionellaceae</taxon>
        <taxon>Legionella</taxon>
    </lineage>
</organism>
<dbReference type="RefSeq" id="WP_045096175.1">
    <property type="nucleotide sequence ID" value="NZ_LN614827.1"/>
</dbReference>
<accession>A0A098G8D2</accession>
<evidence type="ECO:0000313" key="1">
    <source>
        <dbReference type="EMBL" id="CEG57730.1"/>
    </source>
</evidence>
<evidence type="ECO:0000313" key="2">
    <source>
        <dbReference type="Proteomes" id="UP000032430"/>
    </source>
</evidence>
<gene>
    <name evidence="1" type="ORF">LFA_2358</name>
</gene>
<dbReference type="KEGG" id="lfa:LFA_2358"/>
<sequence length="237" mass="27126">MQIDGTLFLIRILLISFLLFLFALPMLSYGEDISNMRGKRYCEIVIAKSKNDAAVYNSFGLNDCPDDIWKKMNINDIRKETAAVLVRLNGPRYWVIDGLTSFSFIDPTIKTIGGLQMRQADEMITTPSDFFLVNIPYHPREVRRHTIWVYEEGKPVYELIDSKGHVFVMHSYSIESVPQTEQSLAELGSKLKLPPGWKFKTGILKKTMTLEAVNSTALVVRDNLMNAYQHSEKDLLQ</sequence>
<reference evidence="2" key="1">
    <citation type="submission" date="2014-09" db="EMBL/GenBank/DDBJ databases">
        <authorList>
            <person name="Gomez-Valero L."/>
        </authorList>
    </citation>
    <scope>NUCLEOTIDE SEQUENCE [LARGE SCALE GENOMIC DNA]</scope>
    <source>
        <strain evidence="2">ATCC700992</strain>
    </source>
</reference>
<name>A0A098G8D2_9GAMM</name>
<dbReference type="STRING" id="1212491.LFA_2358"/>
<dbReference type="EMBL" id="LN614827">
    <property type="protein sequence ID" value="CEG57730.1"/>
    <property type="molecule type" value="Genomic_DNA"/>
</dbReference>